<dbReference type="PROSITE" id="PS50110">
    <property type="entry name" value="RESPONSE_REGULATORY"/>
    <property type="match status" value="1"/>
</dbReference>
<dbReference type="InterPro" id="IPR001789">
    <property type="entry name" value="Sig_transdc_resp-reg_receiver"/>
</dbReference>
<evidence type="ECO:0000313" key="6">
    <source>
        <dbReference type="Proteomes" id="UP000324159"/>
    </source>
</evidence>
<dbReference type="Pfam" id="PF00072">
    <property type="entry name" value="Response_reg"/>
    <property type="match status" value="1"/>
</dbReference>
<dbReference type="SMART" id="SM00448">
    <property type="entry name" value="REC"/>
    <property type="match status" value="1"/>
</dbReference>
<dbReference type="InterPro" id="IPR050595">
    <property type="entry name" value="Bact_response_regulator"/>
</dbReference>
<name>A0A5D3WLK6_9BACT</name>
<dbReference type="CDD" id="cd00156">
    <property type="entry name" value="REC"/>
    <property type="match status" value="1"/>
</dbReference>
<evidence type="ECO:0000256" key="2">
    <source>
        <dbReference type="PROSITE-ProRule" id="PRU00169"/>
    </source>
</evidence>
<feature type="compositionally biased region" description="Basic and acidic residues" evidence="3">
    <location>
        <begin position="132"/>
        <end position="141"/>
    </location>
</feature>
<accession>A0A5D3WLK6</accession>
<gene>
    <name evidence="5" type="ORF">EDC39_10410</name>
</gene>
<dbReference type="SUPFAM" id="SSF52172">
    <property type="entry name" value="CheY-like"/>
    <property type="match status" value="1"/>
</dbReference>
<dbReference type="RefSeq" id="WP_148895359.1">
    <property type="nucleotide sequence ID" value="NZ_VNIB01000004.1"/>
</dbReference>
<organism evidence="5 6">
    <name type="scientific">Geothermobacter ehrlichii</name>
    <dbReference type="NCBI Taxonomy" id="213224"/>
    <lineage>
        <taxon>Bacteria</taxon>
        <taxon>Pseudomonadati</taxon>
        <taxon>Thermodesulfobacteriota</taxon>
        <taxon>Desulfuromonadia</taxon>
        <taxon>Desulfuromonadales</taxon>
        <taxon>Geothermobacteraceae</taxon>
        <taxon>Geothermobacter</taxon>
    </lineage>
</organism>
<feature type="domain" description="Response regulatory" evidence="4">
    <location>
        <begin position="3"/>
        <end position="119"/>
    </location>
</feature>
<protein>
    <submittedName>
        <fullName evidence="5">Response regulator receiver domain-containing protein</fullName>
    </submittedName>
</protein>
<dbReference type="Proteomes" id="UP000324159">
    <property type="component" value="Unassembled WGS sequence"/>
</dbReference>
<dbReference type="Gene3D" id="3.40.50.2300">
    <property type="match status" value="1"/>
</dbReference>
<dbReference type="InterPro" id="IPR011006">
    <property type="entry name" value="CheY-like_superfamily"/>
</dbReference>
<evidence type="ECO:0000259" key="4">
    <source>
        <dbReference type="PROSITE" id="PS50110"/>
    </source>
</evidence>
<reference evidence="5 6" key="1">
    <citation type="submission" date="2019-07" db="EMBL/GenBank/DDBJ databases">
        <title>Genomic Encyclopedia of Type Strains, Phase IV (KMG-IV): sequencing the most valuable type-strain genomes for metagenomic binning, comparative biology and taxonomic classification.</title>
        <authorList>
            <person name="Goeker M."/>
        </authorList>
    </citation>
    <scope>NUCLEOTIDE SEQUENCE [LARGE SCALE GENOMIC DNA]</scope>
    <source>
        <strain evidence="5 6">SS015</strain>
    </source>
</reference>
<evidence type="ECO:0000313" key="5">
    <source>
        <dbReference type="EMBL" id="TYO98887.1"/>
    </source>
</evidence>
<keyword evidence="6" id="KW-1185">Reference proteome</keyword>
<dbReference type="EMBL" id="VNIB01000004">
    <property type="protein sequence ID" value="TYO98887.1"/>
    <property type="molecule type" value="Genomic_DNA"/>
</dbReference>
<dbReference type="PANTHER" id="PTHR44591">
    <property type="entry name" value="STRESS RESPONSE REGULATOR PROTEIN 1"/>
    <property type="match status" value="1"/>
</dbReference>
<dbReference type="OrthoDB" id="5511653at2"/>
<evidence type="ECO:0000256" key="1">
    <source>
        <dbReference type="ARBA" id="ARBA00022553"/>
    </source>
</evidence>
<sequence>MRRILIIDDDPLFLDTLRKSINQDFPALEVITHSNPVAGLRDIGPDIDLLLIDLEMPGMDGSKLLHYAKHRGVDKSRIIVLSGCDAEDLHRIFPMGTCLAVLNKHEARQRQVLRMVLASMQTGGGKTPTGKRAADKNKQRV</sequence>
<dbReference type="PANTHER" id="PTHR44591:SF21">
    <property type="entry name" value="TWO-COMPONENT RESPONSE REGULATOR"/>
    <property type="match status" value="1"/>
</dbReference>
<dbReference type="AlphaFoldDB" id="A0A5D3WLK6"/>
<feature type="modified residue" description="4-aspartylphosphate" evidence="2">
    <location>
        <position position="53"/>
    </location>
</feature>
<comment type="caution">
    <text evidence="5">The sequence shown here is derived from an EMBL/GenBank/DDBJ whole genome shotgun (WGS) entry which is preliminary data.</text>
</comment>
<feature type="region of interest" description="Disordered" evidence="3">
    <location>
        <begin position="121"/>
        <end position="141"/>
    </location>
</feature>
<dbReference type="GO" id="GO:0000160">
    <property type="term" value="P:phosphorelay signal transduction system"/>
    <property type="evidence" value="ECO:0007669"/>
    <property type="project" value="InterPro"/>
</dbReference>
<keyword evidence="1 2" id="KW-0597">Phosphoprotein</keyword>
<evidence type="ECO:0000256" key="3">
    <source>
        <dbReference type="SAM" id="MobiDB-lite"/>
    </source>
</evidence>
<proteinExistence type="predicted"/>